<dbReference type="PANTHER" id="PTHR33146:SF10">
    <property type="entry name" value="STRAND-SPECIFIC NUCLEASE, PUTATIVE-RELATED"/>
    <property type="match status" value="1"/>
</dbReference>
<feature type="signal peptide" evidence="7">
    <location>
        <begin position="1"/>
        <end position="22"/>
    </location>
</feature>
<evidence type="ECO:0000313" key="8">
    <source>
        <dbReference type="EMBL" id="MBP0614253.1"/>
    </source>
</evidence>
<evidence type="ECO:0000256" key="7">
    <source>
        <dbReference type="SAM" id="SignalP"/>
    </source>
</evidence>
<dbReference type="EMBL" id="JAGJCF010000001">
    <property type="protein sequence ID" value="MBP0614253.1"/>
    <property type="molecule type" value="Genomic_DNA"/>
</dbReference>
<sequence>MPRRLTALFAAAAFLCPGSAMAWWDGGHMQIAAVAYDRLSTDIRVKVDALIRLNPDYERWVAGVRGDLAAQHAFVRASVWADDIKSDSAYTRSGDRPDGRHADRNAGYYDHLVHDYWHYRDVGFSPDGTAVDDPDPVNALTQIKLLTEGLSEASGLPDGVRSYDLVWLLHLVGDAHQPLHATARFTAVDSNGDRGGNDVDVIDATGVTMSLHAYWDSRFGGYVTPQGAIRDGLSDQRTKLPEPDAARATIADPEQWFAESRDFAMQFAYAAPVGPAKGPYKLDREYETKARDVSREQAAVAGARLANLITAALK</sequence>
<evidence type="ECO:0000256" key="1">
    <source>
        <dbReference type="ARBA" id="ARBA00022722"/>
    </source>
</evidence>
<evidence type="ECO:0000256" key="5">
    <source>
        <dbReference type="ARBA" id="ARBA00023157"/>
    </source>
</evidence>
<keyword evidence="4" id="KW-0378">Hydrolase</keyword>
<evidence type="ECO:0000313" key="9">
    <source>
        <dbReference type="Proteomes" id="UP000678276"/>
    </source>
</evidence>
<evidence type="ECO:0000256" key="6">
    <source>
        <dbReference type="ARBA" id="ARBA00023180"/>
    </source>
</evidence>
<organism evidence="8 9">
    <name type="scientific">Jiella mangrovi</name>
    <dbReference type="NCBI Taxonomy" id="2821407"/>
    <lineage>
        <taxon>Bacteria</taxon>
        <taxon>Pseudomonadati</taxon>
        <taxon>Pseudomonadota</taxon>
        <taxon>Alphaproteobacteria</taxon>
        <taxon>Hyphomicrobiales</taxon>
        <taxon>Aurantimonadaceae</taxon>
        <taxon>Jiella</taxon>
    </lineage>
</organism>
<keyword evidence="9" id="KW-1185">Reference proteome</keyword>
<dbReference type="PANTHER" id="PTHR33146">
    <property type="entry name" value="ENDONUCLEASE 4"/>
    <property type="match status" value="1"/>
</dbReference>
<dbReference type="InterPro" id="IPR008947">
    <property type="entry name" value="PLipase_C/P1_nuclease_dom_sf"/>
</dbReference>
<name>A0ABS4BBX7_9HYPH</name>
<keyword evidence="7" id="KW-0732">Signal</keyword>
<accession>A0ABS4BBX7</accession>
<keyword evidence="6" id="KW-0325">Glycoprotein</keyword>
<dbReference type="Proteomes" id="UP000678276">
    <property type="component" value="Unassembled WGS sequence"/>
</dbReference>
<evidence type="ECO:0000256" key="4">
    <source>
        <dbReference type="ARBA" id="ARBA00022801"/>
    </source>
</evidence>
<keyword evidence="2" id="KW-0479">Metal-binding</keyword>
<dbReference type="Gene3D" id="1.10.575.10">
    <property type="entry name" value="P1 Nuclease"/>
    <property type="match status" value="1"/>
</dbReference>
<dbReference type="SUPFAM" id="SSF48537">
    <property type="entry name" value="Phospholipase C/P1 nuclease"/>
    <property type="match status" value="1"/>
</dbReference>
<dbReference type="Pfam" id="PF02265">
    <property type="entry name" value="S1-P1_nuclease"/>
    <property type="match status" value="1"/>
</dbReference>
<keyword evidence="3" id="KW-0255">Endonuclease</keyword>
<feature type="chain" id="PRO_5045205736" evidence="7">
    <location>
        <begin position="23"/>
        <end position="314"/>
    </location>
</feature>
<gene>
    <name evidence="8" type="ORF">J6595_01435</name>
</gene>
<evidence type="ECO:0000256" key="3">
    <source>
        <dbReference type="ARBA" id="ARBA00022759"/>
    </source>
</evidence>
<protein>
    <submittedName>
        <fullName evidence="8">S1/P1 nuclease</fullName>
    </submittedName>
</protein>
<proteinExistence type="predicted"/>
<keyword evidence="5" id="KW-1015">Disulfide bond</keyword>
<evidence type="ECO:0000256" key="2">
    <source>
        <dbReference type="ARBA" id="ARBA00022723"/>
    </source>
</evidence>
<dbReference type="CDD" id="cd11010">
    <property type="entry name" value="S1-P1_nuclease"/>
    <property type="match status" value="1"/>
</dbReference>
<reference evidence="8 9" key="1">
    <citation type="submission" date="2021-04" db="EMBL/GenBank/DDBJ databases">
        <title>Whole genome sequence of Jiella sp. KSK16Y-1.</title>
        <authorList>
            <person name="Tuo L."/>
        </authorList>
    </citation>
    <scope>NUCLEOTIDE SEQUENCE [LARGE SCALE GENOMIC DNA]</scope>
    <source>
        <strain evidence="8 9">KSK16Y-1</strain>
    </source>
</reference>
<keyword evidence="1" id="KW-0540">Nuclease</keyword>
<dbReference type="InterPro" id="IPR003154">
    <property type="entry name" value="S1/P1nuclease"/>
</dbReference>
<comment type="caution">
    <text evidence="8">The sequence shown here is derived from an EMBL/GenBank/DDBJ whole genome shotgun (WGS) entry which is preliminary data.</text>
</comment>